<accession>A0ABW5RTT2</accession>
<evidence type="ECO:0000313" key="3">
    <source>
        <dbReference type="Proteomes" id="UP001597506"/>
    </source>
</evidence>
<dbReference type="NCBIfam" id="TIGR03238">
    <property type="entry name" value="dnd_assoc_3"/>
    <property type="match status" value="1"/>
</dbReference>
<dbReference type="Pfam" id="PF13643">
    <property type="entry name" value="DUF4145"/>
    <property type="match status" value="1"/>
</dbReference>
<proteinExistence type="predicted"/>
<dbReference type="RefSeq" id="WP_377936546.1">
    <property type="nucleotide sequence ID" value="NZ_JBHUMF010000031.1"/>
</dbReference>
<reference evidence="3" key="1">
    <citation type="journal article" date="2019" name="Int. J. Syst. Evol. Microbiol.">
        <title>The Global Catalogue of Microorganisms (GCM) 10K type strain sequencing project: providing services to taxonomists for standard genome sequencing and annotation.</title>
        <authorList>
            <consortium name="The Broad Institute Genomics Platform"/>
            <consortium name="The Broad Institute Genome Sequencing Center for Infectious Disease"/>
            <person name="Wu L."/>
            <person name="Ma J."/>
        </authorList>
    </citation>
    <scope>NUCLEOTIDE SEQUENCE [LARGE SCALE GENOMIC DNA]</scope>
    <source>
        <strain evidence="3">KCTC 3913</strain>
    </source>
</reference>
<protein>
    <submittedName>
        <fullName evidence="2">DNA phosphorothioation-dependent restriction protein DptF</fullName>
    </submittedName>
</protein>
<gene>
    <name evidence="2" type="primary">dptF</name>
    <name evidence="2" type="ORF">ACFSUL_14420</name>
</gene>
<dbReference type="Proteomes" id="UP001597506">
    <property type="component" value="Unassembled WGS sequence"/>
</dbReference>
<comment type="caution">
    <text evidence="2">The sequence shown here is derived from an EMBL/GenBank/DDBJ whole genome shotgun (WGS) entry which is preliminary data.</text>
</comment>
<keyword evidence="3" id="KW-1185">Reference proteome</keyword>
<dbReference type="InterPro" id="IPR017647">
    <property type="entry name" value="Dnd_assoc_3"/>
</dbReference>
<feature type="domain" description="DUF4145" evidence="1">
    <location>
        <begin position="26"/>
        <end position="113"/>
    </location>
</feature>
<organism evidence="2 3">
    <name type="scientific">Bacillus seohaeanensis</name>
    <dbReference type="NCBI Taxonomy" id="284580"/>
    <lineage>
        <taxon>Bacteria</taxon>
        <taxon>Bacillati</taxon>
        <taxon>Bacillota</taxon>
        <taxon>Bacilli</taxon>
        <taxon>Bacillales</taxon>
        <taxon>Bacillaceae</taxon>
        <taxon>Bacillus</taxon>
    </lineage>
</organism>
<name>A0ABW5RTT2_9BACI</name>
<dbReference type="InterPro" id="IPR025285">
    <property type="entry name" value="DUF4145"/>
</dbReference>
<evidence type="ECO:0000313" key="2">
    <source>
        <dbReference type="EMBL" id="MFD2681933.1"/>
    </source>
</evidence>
<dbReference type="EMBL" id="JBHUMF010000031">
    <property type="protein sequence ID" value="MFD2681933.1"/>
    <property type="molecule type" value="Genomic_DNA"/>
</dbReference>
<sequence length="752" mass="88236">MTKQEYALQFIENYNEEWAEIGKDFERFLFDDIEASLIKARKLGELVVREIYLKEEMDFPEFANQAEKNMLLKNEGVIDDVIFNALDRIRRMGNSAAHANKKIPFSDALKVHKNLFVICRWFMESYVISPDKEIPEYQDPQFENLDEKVKKLLVEYLPDYINSKEESKEEAPTYVEDIELPTLHNSHLLYQLSKLKESSQEAVEGHQSLSDFKKYLHIKRPIEDMLESHLNESLESTGSNLIFLCGSVGDGKSHLLGYLSSTKPELMKHFTIHNDATESFDPKKNSLDTLAEVLEPFSDDLIESSKEKLILAINLGVLHNFIESRYAEEKYLKLKSYIEEARLFDSGDISSPVEHDTFKLVNFSDYHSFELTEEGPVSSYMTNLFDRITSPNRENPFYLAYEMDKEKYGLNPLLINFQMFSSRSMQQQIIQLIIKTIMKDKILISSRELLNFIHDILVPISLKDMKTGDFVDMLPHLLPNLLFEGGDKSTMLKMLGNQDPIHYRTKELDEKLISLHNSGNYYVYYRDIIFDSSAQEWIGLLEPIENIAFLEKDTKRELSELLIRSSYLYDSHLKDSFKDNVYSDYMKYLFAYNTNKKPSLQNLYFEIEKSIFLWKGSPKKNYLYIDDEGHNIRIAEPLQLKKSAISLDNNEQGVIQRFTTTLFLGFKCEPYETVHKVEMDLPLYEMVVKVLKGYRLNKKDREDSIQFIDFIERLLPYGKQQQEILINDIENQLMFRLDYEDDFQVYSFSRER</sequence>
<evidence type="ECO:0000259" key="1">
    <source>
        <dbReference type="Pfam" id="PF13643"/>
    </source>
</evidence>